<evidence type="ECO:0000256" key="1">
    <source>
        <dbReference type="SAM" id="MobiDB-lite"/>
    </source>
</evidence>
<evidence type="ECO:0000259" key="3">
    <source>
        <dbReference type="PROSITE" id="PS51781"/>
    </source>
</evidence>
<feature type="region of interest" description="Disordered" evidence="1">
    <location>
        <begin position="129"/>
        <end position="299"/>
    </location>
</feature>
<name>A0A6L6VEW6_AGRVI</name>
<dbReference type="RefSeq" id="WP_156614376.1">
    <property type="nucleotide sequence ID" value="NZ_WPHR01000004.1"/>
</dbReference>
<dbReference type="PROSITE" id="PS51781">
    <property type="entry name" value="SH3B"/>
    <property type="match status" value="1"/>
</dbReference>
<accession>A0A6L6VEW6</accession>
<dbReference type="SMART" id="SM00287">
    <property type="entry name" value="SH3b"/>
    <property type="match status" value="1"/>
</dbReference>
<feature type="compositionally biased region" description="Pro residues" evidence="1">
    <location>
        <begin position="263"/>
        <end position="286"/>
    </location>
</feature>
<feature type="compositionally biased region" description="Basic and acidic residues" evidence="1">
    <location>
        <begin position="163"/>
        <end position="243"/>
    </location>
</feature>
<dbReference type="Proteomes" id="UP000477951">
    <property type="component" value="Unassembled WGS sequence"/>
</dbReference>
<gene>
    <name evidence="4" type="ORF">GOZ90_08390</name>
</gene>
<organism evidence="4 5">
    <name type="scientific">Agrobacterium vitis</name>
    <name type="common">Rhizobium vitis</name>
    <dbReference type="NCBI Taxonomy" id="373"/>
    <lineage>
        <taxon>Bacteria</taxon>
        <taxon>Pseudomonadati</taxon>
        <taxon>Pseudomonadota</taxon>
        <taxon>Alphaproteobacteria</taxon>
        <taxon>Hyphomicrobiales</taxon>
        <taxon>Rhizobiaceae</taxon>
        <taxon>Rhizobium/Agrobacterium group</taxon>
        <taxon>Agrobacterium</taxon>
    </lineage>
</organism>
<protein>
    <submittedName>
        <fullName evidence="4">SH3 domain-containing protein</fullName>
    </submittedName>
</protein>
<dbReference type="AlphaFoldDB" id="A0A6L6VEW6"/>
<evidence type="ECO:0000313" key="4">
    <source>
        <dbReference type="EMBL" id="MUZ72699.1"/>
    </source>
</evidence>
<proteinExistence type="predicted"/>
<reference evidence="4 5" key="1">
    <citation type="submission" date="2019-12" db="EMBL/GenBank/DDBJ databases">
        <title>Whole-genome sequencing of Allorhizobium vitis.</title>
        <authorList>
            <person name="Gan H.M."/>
            <person name="Szegedi E."/>
            <person name="Burr T."/>
            <person name="Savka M.A."/>
        </authorList>
    </citation>
    <scope>NUCLEOTIDE SEQUENCE [LARGE SCALE GENOMIC DNA]</scope>
    <source>
        <strain evidence="4 5">CG516</strain>
    </source>
</reference>
<evidence type="ECO:0000313" key="5">
    <source>
        <dbReference type="Proteomes" id="UP000477951"/>
    </source>
</evidence>
<feature type="chain" id="PRO_5026680905" evidence="2">
    <location>
        <begin position="22"/>
        <end position="299"/>
    </location>
</feature>
<dbReference type="Pfam" id="PF08239">
    <property type="entry name" value="SH3_3"/>
    <property type="match status" value="1"/>
</dbReference>
<comment type="caution">
    <text evidence="4">The sequence shown here is derived from an EMBL/GenBank/DDBJ whole genome shotgun (WGS) entry which is preliminary data.</text>
</comment>
<dbReference type="Gene3D" id="2.30.30.40">
    <property type="entry name" value="SH3 Domains"/>
    <property type="match status" value="1"/>
</dbReference>
<dbReference type="EMBL" id="WPHR01000004">
    <property type="protein sequence ID" value="MUZ72699.1"/>
    <property type="molecule type" value="Genomic_DNA"/>
</dbReference>
<keyword evidence="2" id="KW-0732">Signal</keyword>
<dbReference type="InterPro" id="IPR003646">
    <property type="entry name" value="SH3-like_bac-type"/>
</dbReference>
<feature type="domain" description="SH3b" evidence="3">
    <location>
        <begin position="22"/>
        <end position="86"/>
    </location>
</feature>
<feature type="signal peptide" evidence="2">
    <location>
        <begin position="1"/>
        <end position="21"/>
    </location>
</feature>
<evidence type="ECO:0000256" key="2">
    <source>
        <dbReference type="SAM" id="SignalP"/>
    </source>
</evidence>
<sequence length="299" mass="33781">MKPLYLSAFAGLMAVALPAAAEAAQAFATANVNLRAGPSTQYPPVLVVPAGNSVRIFGCLSSANWCDVGYAGYRGWISGSYLQTQYSNRRVYVDPDYYQPLGIPTVTFQVDNYWDRYYRGRDFYRERDRWRRAPPPPPVWRRDGPPPRFMGGDGPPPPPGGPDMDRRRGPDPRMQDPRMDGDRDRMMRDDRQRPRPDDRRPDDRRQDDRRPDDRRPDDRRPDNRGPDNMRPGDMRPGDQRRDQMQPPQGQRPDRPDRNAPDGNRPPPPPPPAPGQAAPPPPPPPPGAACAPNTPNCPPR</sequence>